<comment type="similarity">
    <text evidence="1">Belongs to the peptidase C14A family.</text>
</comment>
<evidence type="ECO:0000313" key="4">
    <source>
        <dbReference type="Proteomes" id="UP000728032"/>
    </source>
</evidence>
<proteinExistence type="inferred from homology"/>
<keyword evidence="4" id="KW-1185">Reference proteome</keyword>
<dbReference type="InterPro" id="IPR001309">
    <property type="entry name" value="Pept_C14_p20"/>
</dbReference>
<dbReference type="EMBL" id="CAJPVJ010013363">
    <property type="protein sequence ID" value="CAG2174805.1"/>
    <property type="molecule type" value="Genomic_DNA"/>
</dbReference>
<dbReference type="GO" id="GO:0072557">
    <property type="term" value="C:IPAF inflammasome complex"/>
    <property type="evidence" value="ECO:0007669"/>
    <property type="project" value="TreeGrafter"/>
</dbReference>
<feature type="domain" description="Caspase family p20" evidence="2">
    <location>
        <begin position="149"/>
        <end position="238"/>
    </location>
</feature>
<dbReference type="InterPro" id="IPR011600">
    <property type="entry name" value="Pept_C14_caspase"/>
</dbReference>
<organism evidence="3">
    <name type="scientific">Oppiella nova</name>
    <dbReference type="NCBI Taxonomy" id="334625"/>
    <lineage>
        <taxon>Eukaryota</taxon>
        <taxon>Metazoa</taxon>
        <taxon>Ecdysozoa</taxon>
        <taxon>Arthropoda</taxon>
        <taxon>Chelicerata</taxon>
        <taxon>Arachnida</taxon>
        <taxon>Acari</taxon>
        <taxon>Acariformes</taxon>
        <taxon>Sarcoptiformes</taxon>
        <taxon>Oribatida</taxon>
        <taxon>Brachypylina</taxon>
        <taxon>Oppioidea</taxon>
        <taxon>Oppiidae</taxon>
        <taxon>Oppiella</taxon>
    </lineage>
</organism>
<dbReference type="Pfam" id="PF00656">
    <property type="entry name" value="Peptidase_C14"/>
    <property type="match status" value="1"/>
</dbReference>
<feature type="non-terminal residue" evidence="3">
    <location>
        <position position="1"/>
    </location>
</feature>
<dbReference type="Proteomes" id="UP000728032">
    <property type="component" value="Unassembled WGS sequence"/>
</dbReference>
<dbReference type="PANTHER" id="PTHR47901:SF3">
    <property type="entry name" value="CASPASE-1"/>
    <property type="match status" value="1"/>
</dbReference>
<dbReference type="InterPro" id="IPR002398">
    <property type="entry name" value="Pept_C14"/>
</dbReference>
<sequence length="388" mass="44692">MNQEGPRLRFKQNINEFIKDVELSDQFVELLRTHPSSDQLDDILKQKELEVQKRQIFLQFTHESYDCDILADMLQESGQDRAADKLRQYNMSKMPWVYTNDIKLYVVKAKILCSGHSTYFRMDSMPRGRAVIFVTIPELRNETLRWQSLLEQIYFRVEIHQGLTCDGINTVLDAVVDDRNEGDSLIVMFIGHGHDEKVQGSGEAPGDEMSVKTIVDKFSEDKCPSLRNKHKIFVFNCCGNKWPEPEVPFISQASRKLLVNLKSTSGVNVNKCTYVIYACAYVVESWYDEKSGLTIFGQAFSHTIAQYAWYKHLTELIMMTHSRLESECIGSKYELLPEIKMNSVDRQLYLSPGLPKSVSEICFQFHMKKDLIGEGGFGKVFKAIYLNL</sequence>
<dbReference type="PROSITE" id="PS50208">
    <property type="entry name" value="CASPASE_P20"/>
    <property type="match status" value="1"/>
</dbReference>
<reference evidence="3" key="1">
    <citation type="submission" date="2020-11" db="EMBL/GenBank/DDBJ databases">
        <authorList>
            <person name="Tran Van P."/>
        </authorList>
    </citation>
    <scope>NUCLEOTIDE SEQUENCE</scope>
</reference>
<gene>
    <name evidence="3" type="ORF">ONB1V03_LOCUS14245</name>
</gene>
<dbReference type="AlphaFoldDB" id="A0A7R9QTC8"/>
<dbReference type="InterPro" id="IPR015917">
    <property type="entry name" value="Pept_C14A"/>
</dbReference>
<accession>A0A7R9QTC8</accession>
<evidence type="ECO:0000313" key="3">
    <source>
        <dbReference type="EMBL" id="CAD7657619.1"/>
    </source>
</evidence>
<protein>
    <recommendedName>
        <fullName evidence="2">Caspase family p20 domain-containing protein</fullName>
    </recommendedName>
</protein>
<dbReference type="SUPFAM" id="SSF52129">
    <property type="entry name" value="Caspase-like"/>
    <property type="match status" value="1"/>
</dbReference>
<dbReference type="GO" id="GO:0072559">
    <property type="term" value="C:NLRP3 inflammasome complex"/>
    <property type="evidence" value="ECO:0007669"/>
    <property type="project" value="TreeGrafter"/>
</dbReference>
<dbReference type="PANTHER" id="PTHR47901">
    <property type="entry name" value="CASPASE RECRUITMENT DOMAIN-CONTAINING PROTEIN 18"/>
    <property type="match status" value="1"/>
</dbReference>
<evidence type="ECO:0000256" key="1">
    <source>
        <dbReference type="ARBA" id="ARBA00010134"/>
    </source>
</evidence>
<dbReference type="GO" id="GO:0006508">
    <property type="term" value="P:proteolysis"/>
    <property type="evidence" value="ECO:0007669"/>
    <property type="project" value="InterPro"/>
</dbReference>
<dbReference type="EMBL" id="OC928188">
    <property type="protein sequence ID" value="CAD7657619.1"/>
    <property type="molecule type" value="Genomic_DNA"/>
</dbReference>
<dbReference type="GO" id="GO:0097169">
    <property type="term" value="C:AIM2 inflammasome complex"/>
    <property type="evidence" value="ECO:0007669"/>
    <property type="project" value="TreeGrafter"/>
</dbReference>
<dbReference type="InterPro" id="IPR029030">
    <property type="entry name" value="Caspase-like_dom_sf"/>
</dbReference>
<dbReference type="Gene3D" id="3.40.50.1460">
    <property type="match status" value="1"/>
</dbReference>
<evidence type="ECO:0000259" key="2">
    <source>
        <dbReference type="PROSITE" id="PS50208"/>
    </source>
</evidence>
<name>A0A7R9QTC8_9ACAR</name>
<dbReference type="GO" id="GO:0004197">
    <property type="term" value="F:cysteine-type endopeptidase activity"/>
    <property type="evidence" value="ECO:0007669"/>
    <property type="project" value="InterPro"/>
</dbReference>
<dbReference type="SMART" id="SM00115">
    <property type="entry name" value="CASc"/>
    <property type="match status" value="1"/>
</dbReference>
<dbReference type="OrthoDB" id="6044770at2759"/>